<reference evidence="1" key="1">
    <citation type="journal article" date="2021" name="Proc. Natl. Acad. Sci. U.S.A.">
        <title>A Catalog of Tens of Thousands of Viruses from Human Metagenomes Reveals Hidden Associations with Chronic Diseases.</title>
        <authorList>
            <person name="Tisza M.J."/>
            <person name="Buck C.B."/>
        </authorList>
    </citation>
    <scope>NUCLEOTIDE SEQUENCE</scope>
    <source>
        <strain evidence="1">CtCo31</strain>
    </source>
</reference>
<evidence type="ECO:0000313" key="1">
    <source>
        <dbReference type="EMBL" id="DAF95729.1"/>
    </source>
</evidence>
<accession>A0A8S5UMK2</accession>
<organism evidence="1">
    <name type="scientific">Myoviridae sp. ctCo31</name>
    <dbReference type="NCBI Taxonomy" id="2825053"/>
    <lineage>
        <taxon>Viruses</taxon>
        <taxon>Duplodnaviria</taxon>
        <taxon>Heunggongvirae</taxon>
        <taxon>Uroviricota</taxon>
        <taxon>Caudoviricetes</taxon>
    </lineage>
</organism>
<dbReference type="EMBL" id="BK016109">
    <property type="protein sequence ID" value="DAF95729.1"/>
    <property type="molecule type" value="Genomic_DNA"/>
</dbReference>
<sequence>MMIIIFFVFITKRKKTNHIRLRKNYMITW</sequence>
<proteinExistence type="predicted"/>
<protein>
    <submittedName>
        <fullName evidence="1">Uncharacterized protein</fullName>
    </submittedName>
</protein>
<name>A0A8S5UMK2_9CAUD</name>